<dbReference type="PANTHER" id="PTHR31598">
    <property type="entry name" value="IQ DOMAIN-CONTAINING PROTEIN D"/>
    <property type="match status" value="1"/>
</dbReference>
<evidence type="ECO:0000256" key="6">
    <source>
        <dbReference type="ARBA" id="ARBA00022846"/>
    </source>
</evidence>
<dbReference type="STRING" id="2903.R1FTJ5"/>
<dbReference type="AlphaFoldDB" id="A0A0D3KM39"/>
<evidence type="ECO:0000256" key="2">
    <source>
        <dbReference type="ARBA" id="ARBA00004611"/>
    </source>
</evidence>
<dbReference type="Proteomes" id="UP000013827">
    <property type="component" value="Unassembled WGS sequence"/>
</dbReference>
<keyword evidence="10" id="KW-0175">Coiled coil</keyword>
<keyword evidence="6" id="KW-0282">Flagellum</keyword>
<reference evidence="11" key="2">
    <citation type="submission" date="2024-10" db="UniProtKB">
        <authorList>
            <consortium name="EnsemblProtists"/>
        </authorList>
    </citation>
    <scope>IDENTIFICATION</scope>
</reference>
<evidence type="ECO:0000256" key="9">
    <source>
        <dbReference type="ARBA" id="ARBA00023273"/>
    </source>
</evidence>
<evidence type="ECO:0000313" key="12">
    <source>
        <dbReference type="Proteomes" id="UP000013827"/>
    </source>
</evidence>
<dbReference type="GeneID" id="17282094"/>
<keyword evidence="12" id="KW-1185">Reference proteome</keyword>
<evidence type="ECO:0000256" key="5">
    <source>
        <dbReference type="ARBA" id="ARBA00022490"/>
    </source>
</evidence>
<dbReference type="HOGENOM" id="CLU_812428_0_0_1"/>
<feature type="coiled-coil region" evidence="10">
    <location>
        <begin position="256"/>
        <end position="305"/>
    </location>
</feature>
<keyword evidence="5" id="KW-0963">Cytoplasm</keyword>
<accession>A0A0D3KM39</accession>
<evidence type="ECO:0000256" key="3">
    <source>
        <dbReference type="ARBA" id="ARBA00009071"/>
    </source>
</evidence>
<name>A0A0D3KM39_EMIH1</name>
<evidence type="ECO:0000256" key="1">
    <source>
        <dbReference type="ARBA" id="ARBA00003029"/>
    </source>
</evidence>
<evidence type="ECO:0000256" key="4">
    <source>
        <dbReference type="ARBA" id="ARBA00021752"/>
    </source>
</evidence>
<sequence length="342" mass="37822">MRDSLGVDVTQLLDEHVALERQYVAVTATPEGCLGGTLPDLETADDELRHSTRVVCRLLREAPGIVTQLQAARATEAGGGEAIVSETMSRFLSALHALQEQAGARLSTTVEEDKEGRETFEEVKARDEKAGQQVKQLQKELRAERASREADVSSRDAVLRKLRATLDTITNTAADEVKAIEAEGKAQEQADHATGAEREAALRAELAGLKGELGSRRKEHRESEEALRKKKARCEGEVEQWIAKYDAEVGERYEELKALKAIYAEETAQLAELEAHFARLAAEREAELEAERRVAEELARQQAQERALHDGAARIQAVFRGKTERRLLEKRKAGKGGKGKKK</sequence>
<dbReference type="PaxDb" id="2903-EOD36824"/>
<dbReference type="PANTHER" id="PTHR31598:SF1">
    <property type="entry name" value="DYNEIN REGULATORY COMPLEX PROTEIN 10"/>
    <property type="match status" value="1"/>
</dbReference>
<keyword evidence="9" id="KW-0966">Cell projection</keyword>
<evidence type="ECO:0000256" key="8">
    <source>
        <dbReference type="ARBA" id="ARBA00023212"/>
    </source>
</evidence>
<protein>
    <recommendedName>
        <fullName evidence="4">Dynein regulatory complex protein 10</fullName>
    </recommendedName>
</protein>
<evidence type="ECO:0000256" key="7">
    <source>
        <dbReference type="ARBA" id="ARBA00023069"/>
    </source>
</evidence>
<reference evidence="12" key="1">
    <citation type="journal article" date="2013" name="Nature">
        <title>Pan genome of the phytoplankton Emiliania underpins its global distribution.</title>
        <authorList>
            <person name="Read B.A."/>
            <person name="Kegel J."/>
            <person name="Klute M.J."/>
            <person name="Kuo A."/>
            <person name="Lefebvre S.C."/>
            <person name="Maumus F."/>
            <person name="Mayer C."/>
            <person name="Miller J."/>
            <person name="Monier A."/>
            <person name="Salamov A."/>
            <person name="Young J."/>
            <person name="Aguilar M."/>
            <person name="Claverie J.M."/>
            <person name="Frickenhaus S."/>
            <person name="Gonzalez K."/>
            <person name="Herman E.K."/>
            <person name="Lin Y.C."/>
            <person name="Napier J."/>
            <person name="Ogata H."/>
            <person name="Sarno A.F."/>
            <person name="Shmutz J."/>
            <person name="Schroeder D."/>
            <person name="de Vargas C."/>
            <person name="Verret F."/>
            <person name="von Dassow P."/>
            <person name="Valentin K."/>
            <person name="Van de Peer Y."/>
            <person name="Wheeler G."/>
            <person name="Dacks J.B."/>
            <person name="Delwiche C.F."/>
            <person name="Dyhrman S.T."/>
            <person name="Glockner G."/>
            <person name="John U."/>
            <person name="Richards T."/>
            <person name="Worden A.Z."/>
            <person name="Zhang X."/>
            <person name="Grigoriev I.V."/>
            <person name="Allen A.E."/>
            <person name="Bidle K."/>
            <person name="Borodovsky M."/>
            <person name="Bowler C."/>
            <person name="Brownlee C."/>
            <person name="Cock J.M."/>
            <person name="Elias M."/>
            <person name="Gladyshev V.N."/>
            <person name="Groth M."/>
            <person name="Guda C."/>
            <person name="Hadaegh A."/>
            <person name="Iglesias-Rodriguez M.D."/>
            <person name="Jenkins J."/>
            <person name="Jones B.M."/>
            <person name="Lawson T."/>
            <person name="Leese F."/>
            <person name="Lindquist E."/>
            <person name="Lobanov A."/>
            <person name="Lomsadze A."/>
            <person name="Malik S.B."/>
            <person name="Marsh M.E."/>
            <person name="Mackinder L."/>
            <person name="Mock T."/>
            <person name="Mueller-Roeber B."/>
            <person name="Pagarete A."/>
            <person name="Parker M."/>
            <person name="Probert I."/>
            <person name="Quesneville H."/>
            <person name="Raines C."/>
            <person name="Rensing S.A."/>
            <person name="Riano-Pachon D.M."/>
            <person name="Richier S."/>
            <person name="Rokitta S."/>
            <person name="Shiraiwa Y."/>
            <person name="Soanes D.M."/>
            <person name="van der Giezen M."/>
            <person name="Wahlund T.M."/>
            <person name="Williams B."/>
            <person name="Wilson W."/>
            <person name="Wolfe G."/>
            <person name="Wurch L.L."/>
        </authorList>
    </citation>
    <scope>NUCLEOTIDE SEQUENCE</scope>
</reference>
<comment type="function">
    <text evidence="1">Component of the nexin-dynein regulatory complex (N-DRC), a key regulator of ciliary/flagellar motility which maintains the alignment and integrity of the distal axoneme and regulates microtubule sliding in motile axonemes.</text>
</comment>
<evidence type="ECO:0000256" key="10">
    <source>
        <dbReference type="SAM" id="Coils"/>
    </source>
</evidence>
<proteinExistence type="inferred from homology"/>
<dbReference type="PROSITE" id="PS50096">
    <property type="entry name" value="IQ"/>
    <property type="match status" value="1"/>
</dbReference>
<keyword evidence="7" id="KW-0969">Cilium</keyword>
<dbReference type="eggNOG" id="ENOG502QQS9">
    <property type="taxonomic scope" value="Eukaryota"/>
</dbReference>
<comment type="subcellular location">
    <subcellularLocation>
        <location evidence="2">Cytoplasm</location>
        <location evidence="2">Cytoskeleton</location>
        <location evidence="2">Flagellum axoneme</location>
    </subcellularLocation>
</comment>
<dbReference type="RefSeq" id="XP_005789253.1">
    <property type="nucleotide sequence ID" value="XM_005789196.1"/>
</dbReference>
<keyword evidence="8" id="KW-0206">Cytoskeleton</keyword>
<dbReference type="KEGG" id="ehx:EMIHUDRAFT_98230"/>
<dbReference type="InterPro" id="IPR042815">
    <property type="entry name" value="DRC10"/>
</dbReference>
<organism evidence="11 12">
    <name type="scientific">Emiliania huxleyi (strain CCMP1516)</name>
    <dbReference type="NCBI Taxonomy" id="280463"/>
    <lineage>
        <taxon>Eukaryota</taxon>
        <taxon>Haptista</taxon>
        <taxon>Haptophyta</taxon>
        <taxon>Prymnesiophyceae</taxon>
        <taxon>Isochrysidales</taxon>
        <taxon>Noelaerhabdaceae</taxon>
        <taxon>Emiliania</taxon>
    </lineage>
</organism>
<evidence type="ECO:0000313" key="11">
    <source>
        <dbReference type="EnsemblProtists" id="EOD36824"/>
    </source>
</evidence>
<dbReference type="OMA" id="KWKKHMR"/>
<comment type="similarity">
    <text evidence="3">Belongs to the DRC10 family.</text>
</comment>
<dbReference type="EnsemblProtists" id="EOD36824">
    <property type="protein sequence ID" value="EOD36824"/>
    <property type="gene ID" value="EMIHUDRAFT_98230"/>
</dbReference>